<gene>
    <name evidence="1" type="primary">56</name>
    <name evidence="1" type="ORF">SEA_ISSMI_56</name>
</gene>
<sequence>MRRDNTPVIVTFVVAVFVLGLLSGAVITDHAWKASTRQTQEDTTP</sequence>
<dbReference type="EMBL" id="MT310863">
    <property type="protein sequence ID" value="QJD50702.1"/>
    <property type="molecule type" value="Genomic_DNA"/>
</dbReference>
<dbReference type="RefSeq" id="YP_010055589.1">
    <property type="nucleotide sequence ID" value="NC_054667.1"/>
</dbReference>
<organism evidence="1 2">
    <name type="scientific">Streptomyces phage Issmi</name>
    <dbReference type="NCBI Taxonomy" id="2725628"/>
    <lineage>
        <taxon>Viruses</taxon>
        <taxon>Duplodnaviria</taxon>
        <taxon>Heunggongvirae</taxon>
        <taxon>Uroviricota</taxon>
        <taxon>Caudoviricetes</taxon>
        <taxon>Arquatrovirinae</taxon>
        <taxon>Caelumvirus</taxon>
        <taxon>Caelumvirus issmi</taxon>
    </lineage>
</organism>
<accession>A0A6M3T094</accession>
<dbReference type="Proteomes" id="UP000501455">
    <property type="component" value="Segment"/>
</dbReference>
<name>A0A6M3T094_9CAUD</name>
<evidence type="ECO:0000313" key="1">
    <source>
        <dbReference type="EMBL" id="QJD50702.1"/>
    </source>
</evidence>
<dbReference type="KEGG" id="vg:64471520"/>
<keyword evidence="2" id="KW-1185">Reference proteome</keyword>
<proteinExistence type="predicted"/>
<protein>
    <submittedName>
        <fullName evidence="1">Membrane protein</fullName>
    </submittedName>
</protein>
<evidence type="ECO:0000313" key="2">
    <source>
        <dbReference type="Proteomes" id="UP000501455"/>
    </source>
</evidence>
<dbReference type="GeneID" id="64471520"/>
<reference evidence="1 2" key="1">
    <citation type="submission" date="2020-04" db="EMBL/GenBank/DDBJ databases">
        <authorList>
            <person name="Eleanor S.I."/>
            <person name="Danny K.W."/>
            <person name="Hallah B.M."/>
            <person name="Joshua A.M."/>
            <person name="Shaffer C.D."/>
            <person name="Weston-Hafer K.A."/>
            <person name="Garlena R.A."/>
            <person name="Russell D.A."/>
            <person name="Pope W.H."/>
            <person name="Jacobs-Sera D."/>
            <person name="Hatfull G.F."/>
        </authorList>
    </citation>
    <scope>NUCLEOTIDE SEQUENCE [LARGE SCALE GENOMIC DNA]</scope>
</reference>